<sequence length="201" mass="21917">MKLKTNARMKTKLKKSNSQSYPSKSSKLSKSSELSKSPKSSNFLRDRRGISPVIGVLMLLAITVIMAGYLGSEVLSYEFEKPAPPVSMNARYEKVDVGTVQYGVIRLEHIGGAPLTVSNLKIMVGSTEANMSYLKKETVGIGDAVVIANTGSSQISVLEYPVSKSTKKPAGNVMSQGETMEITVIDVSHNQILYKTTVRYY</sequence>
<feature type="compositionally biased region" description="Low complexity" evidence="1">
    <location>
        <begin position="16"/>
        <end position="42"/>
    </location>
</feature>
<reference evidence="4 5" key="1">
    <citation type="submission" date="2023-07" db="EMBL/GenBank/DDBJ databases">
        <title>Closed genoem sequence of Methanosarcinaceae archaeon Ac7.</title>
        <authorList>
            <person name="Poehlein A."/>
            <person name="Protasov E."/>
            <person name="Platt K."/>
            <person name="Reeh H."/>
            <person name="Daniel R."/>
            <person name="Brune A."/>
        </authorList>
    </citation>
    <scope>NUCLEOTIDE SEQUENCE [LARGE SCALE GENOMIC DNA]</scope>
    <source>
        <strain evidence="4 5">Ac7</strain>
    </source>
</reference>
<proteinExistence type="predicted"/>
<evidence type="ECO:0000313" key="5">
    <source>
        <dbReference type="Proteomes" id="UP001303587"/>
    </source>
</evidence>
<name>A0AA96VDR7_9EURY</name>
<protein>
    <recommendedName>
        <fullName evidence="3">Archaeal Type IV pilin N-terminal domain-containing protein</fullName>
    </recommendedName>
</protein>
<dbReference type="Pfam" id="PF07790">
    <property type="entry name" value="Pilin_N"/>
    <property type="match status" value="1"/>
</dbReference>
<keyword evidence="2" id="KW-1133">Transmembrane helix</keyword>
<evidence type="ECO:0000256" key="2">
    <source>
        <dbReference type="SAM" id="Phobius"/>
    </source>
</evidence>
<dbReference type="InterPro" id="IPR013373">
    <property type="entry name" value="Flagellin/pilin_N_arc"/>
</dbReference>
<evidence type="ECO:0000256" key="1">
    <source>
        <dbReference type="SAM" id="MobiDB-lite"/>
    </source>
</evidence>
<dbReference type="AlphaFoldDB" id="A0AA96VDR7"/>
<feature type="compositionally biased region" description="Basic residues" evidence="1">
    <location>
        <begin position="1"/>
        <end position="15"/>
    </location>
</feature>
<keyword evidence="5" id="KW-1185">Reference proteome</keyword>
<feature type="domain" description="Archaeal Type IV pilin N-terminal" evidence="3">
    <location>
        <begin position="48"/>
        <end position="127"/>
    </location>
</feature>
<dbReference type="InterPro" id="IPR012859">
    <property type="entry name" value="Pilin_N_archaeal"/>
</dbReference>
<accession>A0AA96VDR7</accession>
<feature type="region of interest" description="Disordered" evidence="1">
    <location>
        <begin position="1"/>
        <end position="42"/>
    </location>
</feature>
<feature type="transmembrane region" description="Helical" evidence="2">
    <location>
        <begin position="49"/>
        <end position="71"/>
    </location>
</feature>
<dbReference type="NCBIfam" id="TIGR02537">
    <property type="entry name" value="arch_flag_Nterm"/>
    <property type="match status" value="1"/>
</dbReference>
<gene>
    <name evidence="4" type="ORF">MsAc7_03380</name>
</gene>
<dbReference type="Proteomes" id="UP001303587">
    <property type="component" value="Chromosome"/>
</dbReference>
<dbReference type="PANTHER" id="PTHR38138">
    <property type="entry name" value="VNG6441H"/>
    <property type="match status" value="1"/>
</dbReference>
<keyword evidence="2" id="KW-0812">Transmembrane</keyword>
<evidence type="ECO:0000313" key="4">
    <source>
        <dbReference type="EMBL" id="WNY24812.1"/>
    </source>
</evidence>
<dbReference type="PANTHER" id="PTHR38138:SF1">
    <property type="entry name" value="ARCHAEAL TYPE IV PILIN N-TERMINAL DOMAIN-CONTAINING PROTEIN"/>
    <property type="match status" value="1"/>
</dbReference>
<organism evidence="4 5">
    <name type="scientific">Methanolapillus millepedarum</name>
    <dbReference type="NCBI Taxonomy" id="3028296"/>
    <lineage>
        <taxon>Archaea</taxon>
        <taxon>Methanobacteriati</taxon>
        <taxon>Methanobacteriota</taxon>
        <taxon>Stenosarchaea group</taxon>
        <taxon>Methanomicrobia</taxon>
        <taxon>Methanosarcinales</taxon>
        <taxon>Methanosarcinaceae</taxon>
        <taxon>Methanolapillus</taxon>
    </lineage>
</organism>
<evidence type="ECO:0000259" key="3">
    <source>
        <dbReference type="Pfam" id="PF07790"/>
    </source>
</evidence>
<dbReference type="EMBL" id="CP131060">
    <property type="protein sequence ID" value="WNY24812.1"/>
    <property type="molecule type" value="Genomic_DNA"/>
</dbReference>
<keyword evidence="2" id="KW-0472">Membrane</keyword>